<evidence type="ECO:0000313" key="1">
    <source>
        <dbReference type="EMBL" id="GFJ81932.1"/>
    </source>
</evidence>
<reference evidence="1 2" key="1">
    <citation type="submission" date="2020-03" db="EMBL/GenBank/DDBJ databases">
        <title>Whole genome shotgun sequence of Phytohabitans houttuyneae NBRC 108639.</title>
        <authorList>
            <person name="Komaki H."/>
            <person name="Tamura T."/>
        </authorList>
    </citation>
    <scope>NUCLEOTIDE SEQUENCE [LARGE SCALE GENOMIC DNA]</scope>
    <source>
        <strain evidence="1 2">NBRC 108639</strain>
    </source>
</reference>
<dbReference type="AlphaFoldDB" id="A0A6V8K9N6"/>
<dbReference type="Proteomes" id="UP000482800">
    <property type="component" value="Unassembled WGS sequence"/>
</dbReference>
<sequence length="61" mass="6223">MGHPPTGHTPDAVSVLLAKCLPAAAACVTLATKNCKPPTLRHTAAIVDAMITLCGTIHHSP</sequence>
<dbReference type="EMBL" id="BLPF01000002">
    <property type="protein sequence ID" value="GFJ81932.1"/>
    <property type="molecule type" value="Genomic_DNA"/>
</dbReference>
<gene>
    <name evidence="1" type="ORF">Phou_061120</name>
</gene>
<comment type="caution">
    <text evidence="1">The sequence shown here is derived from an EMBL/GenBank/DDBJ whole genome shotgun (WGS) entry which is preliminary data.</text>
</comment>
<protein>
    <submittedName>
        <fullName evidence="1">Uncharacterized protein</fullName>
    </submittedName>
</protein>
<evidence type="ECO:0000313" key="2">
    <source>
        <dbReference type="Proteomes" id="UP000482800"/>
    </source>
</evidence>
<organism evidence="1 2">
    <name type="scientific">Phytohabitans houttuyneae</name>
    <dbReference type="NCBI Taxonomy" id="1076126"/>
    <lineage>
        <taxon>Bacteria</taxon>
        <taxon>Bacillati</taxon>
        <taxon>Actinomycetota</taxon>
        <taxon>Actinomycetes</taxon>
        <taxon>Micromonosporales</taxon>
        <taxon>Micromonosporaceae</taxon>
    </lineage>
</organism>
<proteinExistence type="predicted"/>
<name>A0A6V8K9N6_9ACTN</name>
<accession>A0A6V8K9N6</accession>
<reference evidence="1 2" key="2">
    <citation type="submission" date="2020-03" db="EMBL/GenBank/DDBJ databases">
        <authorList>
            <person name="Ichikawa N."/>
            <person name="Kimura A."/>
            <person name="Kitahashi Y."/>
            <person name="Uohara A."/>
        </authorList>
    </citation>
    <scope>NUCLEOTIDE SEQUENCE [LARGE SCALE GENOMIC DNA]</scope>
    <source>
        <strain evidence="1 2">NBRC 108639</strain>
    </source>
</reference>
<keyword evidence="2" id="KW-1185">Reference proteome</keyword>